<comment type="caution">
    <text evidence="3">The sequence shown here is derived from an EMBL/GenBank/DDBJ whole genome shotgun (WGS) entry which is preliminary data.</text>
</comment>
<keyword evidence="4" id="KW-1185">Reference proteome</keyword>
<dbReference type="Proteomes" id="UP001155241">
    <property type="component" value="Unassembled WGS sequence"/>
</dbReference>
<evidence type="ECO:0000256" key="1">
    <source>
        <dbReference type="SAM" id="Phobius"/>
    </source>
</evidence>
<protein>
    <recommendedName>
        <fullName evidence="5">Oxygen tolerance protein BatD</fullName>
    </recommendedName>
</protein>
<evidence type="ECO:0000313" key="4">
    <source>
        <dbReference type="Proteomes" id="UP001155241"/>
    </source>
</evidence>
<evidence type="ECO:0008006" key="5">
    <source>
        <dbReference type="Google" id="ProtNLM"/>
    </source>
</evidence>
<reference evidence="3" key="1">
    <citation type="submission" date="2022-06" db="EMBL/GenBank/DDBJ databases">
        <title>Aeoliella straminimaris, a novel planctomycete from sediments.</title>
        <authorList>
            <person name="Vitorino I.R."/>
            <person name="Lage O.M."/>
        </authorList>
    </citation>
    <scope>NUCLEOTIDE SEQUENCE</scope>
    <source>
        <strain evidence="3">ICT_H6.2</strain>
    </source>
</reference>
<feature type="transmembrane region" description="Helical" evidence="1">
    <location>
        <begin position="180"/>
        <end position="202"/>
    </location>
</feature>
<keyword evidence="1" id="KW-1133">Transmembrane helix</keyword>
<keyword evidence="1" id="KW-0472">Membrane</keyword>
<accession>A0A9X2JJM1</accession>
<keyword evidence="1" id="KW-0812">Transmembrane</keyword>
<name>A0A9X2JJM1_9BACT</name>
<organism evidence="3 4">
    <name type="scientific">Aeoliella straminimaris</name>
    <dbReference type="NCBI Taxonomy" id="2954799"/>
    <lineage>
        <taxon>Bacteria</taxon>
        <taxon>Pseudomonadati</taxon>
        <taxon>Planctomycetota</taxon>
        <taxon>Planctomycetia</taxon>
        <taxon>Pirellulales</taxon>
        <taxon>Lacipirellulaceae</taxon>
        <taxon>Aeoliella</taxon>
    </lineage>
</organism>
<feature type="signal peptide" evidence="2">
    <location>
        <begin position="1"/>
        <end position="23"/>
    </location>
</feature>
<feature type="chain" id="PRO_5040971661" description="Oxygen tolerance protein BatD" evidence="2">
    <location>
        <begin position="24"/>
        <end position="333"/>
    </location>
</feature>
<dbReference type="EMBL" id="JAMXLR010000092">
    <property type="protein sequence ID" value="MCO6047757.1"/>
    <property type="molecule type" value="Genomic_DNA"/>
</dbReference>
<evidence type="ECO:0000256" key="2">
    <source>
        <dbReference type="SAM" id="SignalP"/>
    </source>
</evidence>
<evidence type="ECO:0000313" key="3">
    <source>
        <dbReference type="EMBL" id="MCO6047757.1"/>
    </source>
</evidence>
<dbReference type="AlphaFoldDB" id="A0A9X2JJM1"/>
<gene>
    <name evidence="3" type="ORF">NG895_27960</name>
</gene>
<keyword evidence="2" id="KW-0732">Signal</keyword>
<dbReference type="RefSeq" id="WP_252855864.1">
    <property type="nucleotide sequence ID" value="NZ_JAMXLR010000092.1"/>
</dbReference>
<proteinExistence type="predicted"/>
<sequence length="333" mass="36421">MSYPPRIAAFLLLAMLVATTCLAADTAADSPKSVVNQGPVTLSVSVDRQLAQVAYPMQLVVEVTAPQGTRVELPRLPEQLGDFDVRGQETLRDLPTAASSDNRLWVLKATLETLKTGQLQIPALEVHFATNQQATAFESIRSKPIEIQIASVLEDRPDPTKIRDIKDTVDLPVPEQGSSAWLSIALGGIAAGVAAAIAMVLLAKPRRGIAPAAWVLEQIDDLEQLLADETADTQLIYNELVDVVREYFEFEYDVPTRTRTSAEFLTEAVHTVQLGETPRRRLASLVSIADDIKFACYGVGSSQIQQAFADARAFVEECQQHREALETEKRDVA</sequence>